<organism evidence="4 5">
    <name type="scientific">Ricinus communis</name>
    <name type="common">Castor bean</name>
    <dbReference type="NCBI Taxonomy" id="3988"/>
    <lineage>
        <taxon>Eukaryota</taxon>
        <taxon>Viridiplantae</taxon>
        <taxon>Streptophyta</taxon>
        <taxon>Embryophyta</taxon>
        <taxon>Tracheophyta</taxon>
        <taxon>Spermatophyta</taxon>
        <taxon>Magnoliopsida</taxon>
        <taxon>eudicotyledons</taxon>
        <taxon>Gunneridae</taxon>
        <taxon>Pentapetalae</taxon>
        <taxon>rosids</taxon>
        <taxon>fabids</taxon>
        <taxon>Malpighiales</taxon>
        <taxon>Euphorbiaceae</taxon>
        <taxon>Acalyphoideae</taxon>
        <taxon>Acalypheae</taxon>
        <taxon>Ricinus</taxon>
    </lineage>
</organism>
<dbReference type="SUPFAM" id="SSF54236">
    <property type="entry name" value="Ubiquitin-like"/>
    <property type="match status" value="1"/>
</dbReference>
<dbReference type="GO" id="GO:0051117">
    <property type="term" value="F:ATPase binding"/>
    <property type="evidence" value="ECO:0007669"/>
    <property type="project" value="InterPro"/>
</dbReference>
<feature type="region of interest" description="Disordered" evidence="2">
    <location>
        <begin position="268"/>
        <end position="304"/>
    </location>
</feature>
<evidence type="ECO:0000313" key="4">
    <source>
        <dbReference type="EMBL" id="EEF35410.1"/>
    </source>
</evidence>
<keyword evidence="1" id="KW-0833">Ubl conjugation pathway</keyword>
<dbReference type="GO" id="GO:0032984">
    <property type="term" value="P:protein-containing complex disassembly"/>
    <property type="evidence" value="ECO:0007669"/>
    <property type="project" value="InterPro"/>
</dbReference>
<dbReference type="AlphaFoldDB" id="B9SLQ4"/>
<evidence type="ECO:0000313" key="5">
    <source>
        <dbReference type="Proteomes" id="UP000008311"/>
    </source>
</evidence>
<evidence type="ECO:0000256" key="1">
    <source>
        <dbReference type="ARBA" id="ARBA00022786"/>
    </source>
</evidence>
<dbReference type="Gene3D" id="3.10.20.90">
    <property type="entry name" value="Phosphatidylinositol 3-kinase Catalytic Subunit, Chain A, domain 1"/>
    <property type="match status" value="1"/>
</dbReference>
<dbReference type="Proteomes" id="UP000008311">
    <property type="component" value="Unassembled WGS sequence"/>
</dbReference>
<dbReference type="FunCoup" id="B9SLQ4">
    <property type="interactions" value="1268"/>
</dbReference>
<dbReference type="InterPro" id="IPR044232">
    <property type="entry name" value="PUX1"/>
</dbReference>
<gene>
    <name evidence="4" type="ORF">RCOM_0530640</name>
</gene>
<dbReference type="InterPro" id="IPR029071">
    <property type="entry name" value="Ubiquitin-like_domsf"/>
</dbReference>
<proteinExistence type="predicted"/>
<dbReference type="InParanoid" id="B9SLQ4"/>
<dbReference type="InterPro" id="IPR001012">
    <property type="entry name" value="UBX_dom"/>
</dbReference>
<sequence length="304" mass="33930">MGPQWNRLQAASAVAITVAVVRAIITCKKRRLIRKIEEKGTYVNQPRQGKGDSKIVDGSLPLPLKRRRLTAIDIMEAEAALAKLAAVKDKFGRDLRVFETNGLSPSTNQVSDAEESDDFYEFTAEDYYRIMATKREDKSLKTRKIREAEEAACKSKLTKAVIRVRFPDNHTLEVAFHPSEKIQCLFDLLIKVIARPEVPFYIYTTPPKKQIKDLSQDFYSAGFVPGAIVYFSYNLSQGDDAAALDSGPFLQEEIMSLKGLSVISEPAAEPVQSAPEPITAAPAPVPQESKPAEKKLMKPKWLKM</sequence>
<dbReference type="STRING" id="3988.B9SLQ4"/>
<keyword evidence="5" id="KW-1185">Reference proteome</keyword>
<accession>B9SLQ4</accession>
<dbReference type="EMBL" id="EQ974021">
    <property type="protein sequence ID" value="EEF35410.1"/>
    <property type="molecule type" value="Genomic_DNA"/>
</dbReference>
<dbReference type="PANTHER" id="PTHR47557">
    <property type="entry name" value="PLANT UBX DOMAIN-CONTAINING PROTEIN 1"/>
    <property type="match status" value="1"/>
</dbReference>
<dbReference type="PANTHER" id="PTHR47557:SF2">
    <property type="entry name" value="PLANT UBX DOMAIN-CONTAINING PROTEIN 1"/>
    <property type="match status" value="1"/>
</dbReference>
<dbReference type="PROSITE" id="PS50033">
    <property type="entry name" value="UBX"/>
    <property type="match status" value="1"/>
</dbReference>
<protein>
    <recommendedName>
        <fullName evidence="3">UBX domain-containing protein</fullName>
    </recommendedName>
</protein>
<name>B9SLQ4_RICCO</name>
<feature type="domain" description="UBX" evidence="3">
    <location>
        <begin position="155"/>
        <end position="231"/>
    </location>
</feature>
<evidence type="ECO:0000259" key="3">
    <source>
        <dbReference type="PROSITE" id="PS50033"/>
    </source>
</evidence>
<evidence type="ECO:0000256" key="2">
    <source>
        <dbReference type="SAM" id="MobiDB-lite"/>
    </source>
</evidence>
<reference evidence="5" key="1">
    <citation type="journal article" date="2010" name="Nat. Biotechnol.">
        <title>Draft genome sequence of the oilseed species Ricinus communis.</title>
        <authorList>
            <person name="Chan A.P."/>
            <person name="Crabtree J."/>
            <person name="Zhao Q."/>
            <person name="Lorenzi H."/>
            <person name="Orvis J."/>
            <person name="Puiu D."/>
            <person name="Melake-Berhan A."/>
            <person name="Jones K.M."/>
            <person name="Redman J."/>
            <person name="Chen G."/>
            <person name="Cahoon E.B."/>
            <person name="Gedil M."/>
            <person name="Stanke M."/>
            <person name="Haas B.J."/>
            <person name="Wortman J.R."/>
            <person name="Fraser-Liggett C.M."/>
            <person name="Ravel J."/>
            <person name="Rabinowicz P.D."/>
        </authorList>
    </citation>
    <scope>NUCLEOTIDE SEQUENCE [LARGE SCALE GENOMIC DNA]</scope>
    <source>
        <strain evidence="5">cv. Hale</strain>
    </source>
</reference>
<dbReference type="CDD" id="cd16118">
    <property type="entry name" value="UBX2_UBXN9"/>
    <property type="match status" value="1"/>
</dbReference>
<dbReference type="eggNOG" id="KOG2699">
    <property type="taxonomic scope" value="Eukaryota"/>
</dbReference>